<gene>
    <name evidence="1" type="ORF">SDC9_195216</name>
</gene>
<name>A0A645IJW6_9ZZZZ</name>
<dbReference type="EMBL" id="VSSQ01109241">
    <property type="protein sequence ID" value="MPN47613.1"/>
    <property type="molecule type" value="Genomic_DNA"/>
</dbReference>
<comment type="caution">
    <text evidence="1">The sequence shown here is derived from an EMBL/GenBank/DDBJ whole genome shotgun (WGS) entry which is preliminary data.</text>
</comment>
<accession>A0A645IJW6</accession>
<evidence type="ECO:0000313" key="1">
    <source>
        <dbReference type="EMBL" id="MPN47613.1"/>
    </source>
</evidence>
<sequence>MDFSGFDRKESLRKFARSLRNLVHYGLKEYPLIRKNNDYLADVERIYLDVVGLSTIEEFAEYFYALRFDMKLMESRFKRLFNMDYDVSIIARELAKGGRPI</sequence>
<reference evidence="1" key="1">
    <citation type="submission" date="2019-08" db="EMBL/GenBank/DDBJ databases">
        <authorList>
            <person name="Kucharzyk K."/>
            <person name="Murdoch R.W."/>
            <person name="Higgins S."/>
            <person name="Loffler F."/>
        </authorList>
    </citation>
    <scope>NUCLEOTIDE SEQUENCE</scope>
</reference>
<proteinExistence type="predicted"/>
<dbReference type="AlphaFoldDB" id="A0A645IJW6"/>
<protein>
    <submittedName>
        <fullName evidence="1">Uncharacterized protein</fullName>
    </submittedName>
</protein>
<organism evidence="1">
    <name type="scientific">bioreactor metagenome</name>
    <dbReference type="NCBI Taxonomy" id="1076179"/>
    <lineage>
        <taxon>unclassified sequences</taxon>
        <taxon>metagenomes</taxon>
        <taxon>ecological metagenomes</taxon>
    </lineage>
</organism>